<feature type="transmembrane region" description="Helical" evidence="8">
    <location>
        <begin position="190"/>
        <end position="209"/>
    </location>
</feature>
<feature type="transmembrane region" description="Helical" evidence="8">
    <location>
        <begin position="82"/>
        <end position="103"/>
    </location>
</feature>
<keyword evidence="3" id="KW-0328">Glycosyltransferase</keyword>
<dbReference type="InterPro" id="IPR050297">
    <property type="entry name" value="LipidA_mod_glycosyltrf_83"/>
</dbReference>
<reference evidence="10" key="1">
    <citation type="journal article" date="2020" name="mSystems">
        <title>Genome- and Community-Level Interaction Insights into Carbon Utilization and Element Cycling Functions of Hydrothermarchaeota in Hydrothermal Sediment.</title>
        <authorList>
            <person name="Zhou Z."/>
            <person name="Liu Y."/>
            <person name="Xu W."/>
            <person name="Pan J."/>
            <person name="Luo Z.H."/>
            <person name="Li M."/>
        </authorList>
    </citation>
    <scope>NUCLEOTIDE SEQUENCE [LARGE SCALE GENOMIC DNA]</scope>
    <source>
        <strain evidence="10">SpSt-655</strain>
    </source>
</reference>
<evidence type="ECO:0000256" key="6">
    <source>
        <dbReference type="ARBA" id="ARBA00022989"/>
    </source>
</evidence>
<dbReference type="GO" id="GO:0005886">
    <property type="term" value="C:plasma membrane"/>
    <property type="evidence" value="ECO:0007669"/>
    <property type="project" value="UniProtKB-SubCell"/>
</dbReference>
<name>A0A7V4CIC9_UNCW3</name>
<keyword evidence="5 8" id="KW-0812">Transmembrane</keyword>
<accession>A0A7V4CIC9</accession>
<proteinExistence type="predicted"/>
<evidence type="ECO:0000256" key="1">
    <source>
        <dbReference type="ARBA" id="ARBA00004651"/>
    </source>
</evidence>
<evidence type="ECO:0000256" key="3">
    <source>
        <dbReference type="ARBA" id="ARBA00022676"/>
    </source>
</evidence>
<evidence type="ECO:0000256" key="8">
    <source>
        <dbReference type="SAM" id="Phobius"/>
    </source>
</evidence>
<organism evidence="10">
    <name type="scientific">candidate division WOR-3 bacterium</name>
    <dbReference type="NCBI Taxonomy" id="2052148"/>
    <lineage>
        <taxon>Bacteria</taxon>
        <taxon>Bacteria division WOR-3</taxon>
    </lineage>
</organism>
<dbReference type="AlphaFoldDB" id="A0A7V4CIC9"/>
<keyword evidence="7 8" id="KW-0472">Membrane</keyword>
<dbReference type="PANTHER" id="PTHR33908:SF11">
    <property type="entry name" value="MEMBRANE PROTEIN"/>
    <property type="match status" value="1"/>
</dbReference>
<comment type="caution">
    <text evidence="10">The sequence shown here is derived from an EMBL/GenBank/DDBJ whole genome shotgun (WGS) entry which is preliminary data.</text>
</comment>
<dbReference type="PANTHER" id="PTHR33908">
    <property type="entry name" value="MANNOSYLTRANSFERASE YKCB-RELATED"/>
    <property type="match status" value="1"/>
</dbReference>
<feature type="transmembrane region" description="Helical" evidence="8">
    <location>
        <begin position="155"/>
        <end position="183"/>
    </location>
</feature>
<feature type="domain" description="Glycosyltransferase RgtA/B/C/D-like" evidence="9">
    <location>
        <begin position="63"/>
        <end position="205"/>
    </location>
</feature>
<feature type="transmembrane region" description="Helical" evidence="8">
    <location>
        <begin position="274"/>
        <end position="293"/>
    </location>
</feature>
<keyword evidence="6 8" id="KW-1133">Transmembrane helix</keyword>
<feature type="transmembrane region" description="Helical" evidence="8">
    <location>
        <begin position="305"/>
        <end position="322"/>
    </location>
</feature>
<dbReference type="GO" id="GO:0016763">
    <property type="term" value="F:pentosyltransferase activity"/>
    <property type="evidence" value="ECO:0007669"/>
    <property type="project" value="TreeGrafter"/>
</dbReference>
<protein>
    <submittedName>
        <fullName evidence="10">Glycosyltransferase family 39 protein</fullName>
    </submittedName>
</protein>
<evidence type="ECO:0000313" key="10">
    <source>
        <dbReference type="EMBL" id="HGQ55648.1"/>
    </source>
</evidence>
<evidence type="ECO:0000256" key="4">
    <source>
        <dbReference type="ARBA" id="ARBA00022679"/>
    </source>
</evidence>
<dbReference type="GO" id="GO:0009103">
    <property type="term" value="P:lipopolysaccharide biosynthetic process"/>
    <property type="evidence" value="ECO:0007669"/>
    <property type="project" value="UniProtKB-ARBA"/>
</dbReference>
<dbReference type="Pfam" id="PF13231">
    <property type="entry name" value="PMT_2"/>
    <property type="match status" value="1"/>
</dbReference>
<keyword evidence="4 10" id="KW-0808">Transferase</keyword>
<evidence type="ECO:0000256" key="2">
    <source>
        <dbReference type="ARBA" id="ARBA00022475"/>
    </source>
</evidence>
<dbReference type="InterPro" id="IPR038731">
    <property type="entry name" value="RgtA/B/C-like"/>
</dbReference>
<evidence type="ECO:0000259" key="9">
    <source>
        <dbReference type="Pfam" id="PF13231"/>
    </source>
</evidence>
<dbReference type="EMBL" id="DTBX01000149">
    <property type="protein sequence ID" value="HGQ55648.1"/>
    <property type="molecule type" value="Genomic_DNA"/>
</dbReference>
<sequence>MRKVLLIFLFIISIILPLIYLSQNKELFLVYDDSYITLTFAKNLFQYKGLTFDGRYFNEGATSPLHIFLISFFNLFFHNLPLSNILIGIFSYFLLIFLTYKYYKLIFNEKIALISSFLTATTGLIIFDALSGLETILFIDFILLTLYFFEKKNPLFGIFLALAIYTRPEGIFLGVALFVYLIFKRIKLKELFPFAITFLILLPFFISNYKNTHSFLPQTGIAKAHFFDEINIPLKAKFQLFSDGLKLFYYQLLYPFSFLFFIFLPFAKRLYEKYYYLIFIFLFYLGYFILFPGSTGHYWCRYQHIFYPFIIGVISLGIENFYKKKIFYFLLSLIIINQILSVIDWYQRYNDSILATKDVLYDMSNYFKEKTEKDAVIATHDVGALKYFSEREILDLVGLTNPVMRRFYKNIKRNARDIKDSVIKNANYLVMFDFFKIFLNFSPKEDTNFIYLGRTKPLFGLNQYYEVYGILK</sequence>
<feature type="transmembrane region" description="Helical" evidence="8">
    <location>
        <begin position="327"/>
        <end position="346"/>
    </location>
</feature>
<comment type="subcellular location">
    <subcellularLocation>
        <location evidence="1">Cell membrane</location>
        <topology evidence="1">Multi-pass membrane protein</topology>
    </subcellularLocation>
</comment>
<evidence type="ECO:0000256" key="5">
    <source>
        <dbReference type="ARBA" id="ARBA00022692"/>
    </source>
</evidence>
<keyword evidence="2" id="KW-1003">Cell membrane</keyword>
<evidence type="ECO:0000256" key="7">
    <source>
        <dbReference type="ARBA" id="ARBA00023136"/>
    </source>
</evidence>
<feature type="transmembrane region" description="Helical" evidence="8">
    <location>
        <begin position="247"/>
        <end position="267"/>
    </location>
</feature>
<gene>
    <name evidence="10" type="ORF">ENU28_04210</name>
</gene>